<dbReference type="Gene3D" id="3.30.750.24">
    <property type="entry name" value="STAS domain"/>
    <property type="match status" value="1"/>
</dbReference>
<dbReference type="Proteomes" id="UP001153269">
    <property type="component" value="Unassembled WGS sequence"/>
</dbReference>
<feature type="domain" description="STAS" evidence="1">
    <location>
        <begin position="1"/>
        <end position="78"/>
    </location>
</feature>
<protein>
    <recommendedName>
        <fullName evidence="1">STAS domain-containing protein</fullName>
    </recommendedName>
</protein>
<evidence type="ECO:0000313" key="2">
    <source>
        <dbReference type="EMBL" id="CAB1414862.1"/>
    </source>
</evidence>
<gene>
    <name evidence="2" type="ORF">PLEPLA_LOCUS2574</name>
</gene>
<dbReference type="AlphaFoldDB" id="A0A9N7TKT1"/>
<evidence type="ECO:0000259" key="1">
    <source>
        <dbReference type="PROSITE" id="PS50801"/>
    </source>
</evidence>
<dbReference type="PANTHER" id="PTHR11814">
    <property type="entry name" value="SULFATE TRANSPORTER"/>
    <property type="match status" value="1"/>
</dbReference>
<keyword evidence="3" id="KW-1185">Reference proteome</keyword>
<dbReference type="SUPFAM" id="SSF52091">
    <property type="entry name" value="SpoIIaa-like"/>
    <property type="match status" value="1"/>
</dbReference>
<organism evidence="2 3">
    <name type="scientific">Pleuronectes platessa</name>
    <name type="common">European plaice</name>
    <dbReference type="NCBI Taxonomy" id="8262"/>
    <lineage>
        <taxon>Eukaryota</taxon>
        <taxon>Metazoa</taxon>
        <taxon>Chordata</taxon>
        <taxon>Craniata</taxon>
        <taxon>Vertebrata</taxon>
        <taxon>Euteleostomi</taxon>
        <taxon>Actinopterygii</taxon>
        <taxon>Neopterygii</taxon>
        <taxon>Teleostei</taxon>
        <taxon>Neoteleostei</taxon>
        <taxon>Acanthomorphata</taxon>
        <taxon>Carangaria</taxon>
        <taxon>Pleuronectiformes</taxon>
        <taxon>Pleuronectoidei</taxon>
        <taxon>Pleuronectidae</taxon>
        <taxon>Pleuronectes</taxon>
    </lineage>
</organism>
<name>A0A9N7TKT1_PLEPL</name>
<dbReference type="EMBL" id="CADEAL010000125">
    <property type="protein sequence ID" value="CAB1414862.1"/>
    <property type="molecule type" value="Genomic_DNA"/>
</dbReference>
<evidence type="ECO:0000313" key="3">
    <source>
        <dbReference type="Proteomes" id="UP001153269"/>
    </source>
</evidence>
<dbReference type="CDD" id="cd07042">
    <property type="entry name" value="STAS_SulP_like_sulfate_transporter"/>
    <property type="match status" value="1"/>
</dbReference>
<accession>A0A9N7TKT1</accession>
<dbReference type="InterPro" id="IPR002645">
    <property type="entry name" value="STAS_dom"/>
</dbReference>
<dbReference type="GO" id="GO:0016020">
    <property type="term" value="C:membrane"/>
    <property type="evidence" value="ECO:0007669"/>
    <property type="project" value="InterPro"/>
</dbReference>
<dbReference type="InterPro" id="IPR001902">
    <property type="entry name" value="SLC26A/SulP_fam"/>
</dbReference>
<dbReference type="PROSITE" id="PS50801">
    <property type="entry name" value="STAS"/>
    <property type="match status" value="1"/>
</dbReference>
<dbReference type="Pfam" id="PF01740">
    <property type="entry name" value="STAS"/>
    <property type="match status" value="1"/>
</dbReference>
<comment type="caution">
    <text evidence="2">The sequence shown here is derived from an EMBL/GenBank/DDBJ whole genome shotgun (WGS) entry which is preliminary data.</text>
</comment>
<sequence length="118" mass="13136">MPFHTLILDLAGVCFIDLMGIKVLIKMNSSYSTLGIKLYLANVQAQVQEELEAGGAFEDGNIARGNLFLSVHDAVLFAQHTSGERRVSLKAQGEGEEFPIGIMGSWIWNRKCSELHWR</sequence>
<proteinExistence type="predicted"/>
<dbReference type="GO" id="GO:0055085">
    <property type="term" value="P:transmembrane transport"/>
    <property type="evidence" value="ECO:0007669"/>
    <property type="project" value="InterPro"/>
</dbReference>
<dbReference type="InterPro" id="IPR036513">
    <property type="entry name" value="STAS_dom_sf"/>
</dbReference>
<reference evidence="2" key="1">
    <citation type="submission" date="2020-03" db="EMBL/GenBank/DDBJ databases">
        <authorList>
            <person name="Weist P."/>
        </authorList>
    </citation>
    <scope>NUCLEOTIDE SEQUENCE</scope>
</reference>